<dbReference type="Gene3D" id="1.10.150.240">
    <property type="entry name" value="Putative phosphatase, domain 2"/>
    <property type="match status" value="1"/>
</dbReference>
<dbReference type="SFLD" id="SFLDG01129">
    <property type="entry name" value="C1.5:_HAD__Beta-PGM__Phosphata"/>
    <property type="match status" value="1"/>
</dbReference>
<dbReference type="SFLD" id="SFLDS00003">
    <property type="entry name" value="Haloacid_Dehalogenase"/>
    <property type="match status" value="1"/>
</dbReference>
<dbReference type="GO" id="GO:0046872">
    <property type="term" value="F:metal ion binding"/>
    <property type="evidence" value="ECO:0007669"/>
    <property type="project" value="UniProtKB-KW"/>
</dbReference>
<dbReference type="RefSeq" id="WP_149794810.1">
    <property type="nucleotide sequence ID" value="NZ_PRLB01000001.1"/>
</dbReference>
<accession>A0A329U3E8</accession>
<dbReference type="PANTHER" id="PTHR46193">
    <property type="entry name" value="6-PHOSPHOGLUCONATE PHOSPHATASE"/>
    <property type="match status" value="1"/>
</dbReference>
<name>A0A329U3E8_9FIRM</name>
<keyword evidence="4" id="KW-0460">Magnesium</keyword>
<dbReference type="InterPro" id="IPR036412">
    <property type="entry name" value="HAD-like_sf"/>
</dbReference>
<protein>
    <submittedName>
        <fullName evidence="6">HAD family phosphatase</fullName>
    </submittedName>
</protein>
<dbReference type="InterPro" id="IPR023214">
    <property type="entry name" value="HAD_sf"/>
</dbReference>
<sequence length="218" mass="24352">MHAVLLDFNGTMFFDTRFHMEAWSKIYHELHPEDKSPLASTKICGPCNDVILKNMAPWLTPGERQQYSEKKEALYREACRNDPASLHLVAGAEELLQGLQKRGIPFALASASIKANVDFYFDSFPIGHWLKQQDVVYDDGSYADKGEMHLEAARRLGVPFSECLVIEDSVTAIALAKRNGAGRIVGVGETADGSELLALGADHYIHDFTEFDYGWLEN</sequence>
<dbReference type="OrthoDB" id="9810361at2"/>
<dbReference type="Pfam" id="PF00702">
    <property type="entry name" value="Hydrolase"/>
    <property type="match status" value="1"/>
</dbReference>
<dbReference type="InterPro" id="IPR023198">
    <property type="entry name" value="PGP-like_dom2"/>
</dbReference>
<gene>
    <name evidence="6" type="ORF">C4N26_01860</name>
</gene>
<evidence type="ECO:0000256" key="4">
    <source>
        <dbReference type="ARBA" id="ARBA00022842"/>
    </source>
</evidence>
<evidence type="ECO:0000256" key="3">
    <source>
        <dbReference type="ARBA" id="ARBA00022723"/>
    </source>
</evidence>
<evidence type="ECO:0000256" key="5">
    <source>
        <dbReference type="ARBA" id="ARBA00023277"/>
    </source>
</evidence>
<proteinExistence type="inferred from homology"/>
<dbReference type="InterPro" id="IPR051600">
    <property type="entry name" value="Beta-PGM-like"/>
</dbReference>
<comment type="cofactor">
    <cofactor evidence="1">
        <name>Mg(2+)</name>
        <dbReference type="ChEBI" id="CHEBI:18420"/>
    </cofactor>
</comment>
<dbReference type="EMBL" id="PRLB01000001">
    <property type="protein sequence ID" value="RAW55760.1"/>
    <property type="molecule type" value="Genomic_DNA"/>
</dbReference>
<evidence type="ECO:0000313" key="6">
    <source>
        <dbReference type="EMBL" id="RAW55760.1"/>
    </source>
</evidence>
<comment type="caution">
    <text evidence="6">The sequence shown here is derived from an EMBL/GenBank/DDBJ whole genome shotgun (WGS) entry which is preliminary data.</text>
</comment>
<dbReference type="AlphaFoldDB" id="A0A329U3E8"/>
<dbReference type="PANTHER" id="PTHR46193:SF18">
    <property type="entry name" value="HEXITOL PHOSPHATASE B"/>
    <property type="match status" value="1"/>
</dbReference>
<dbReference type="CDD" id="cd07505">
    <property type="entry name" value="HAD_BPGM-like"/>
    <property type="match status" value="1"/>
</dbReference>
<organism evidence="6 7">
    <name type="scientific">Faecalibacterium prausnitzii</name>
    <dbReference type="NCBI Taxonomy" id="853"/>
    <lineage>
        <taxon>Bacteria</taxon>
        <taxon>Bacillati</taxon>
        <taxon>Bacillota</taxon>
        <taxon>Clostridia</taxon>
        <taxon>Eubacteriales</taxon>
        <taxon>Oscillospiraceae</taxon>
        <taxon>Faecalibacterium</taxon>
    </lineage>
</organism>
<evidence type="ECO:0000256" key="1">
    <source>
        <dbReference type="ARBA" id="ARBA00001946"/>
    </source>
</evidence>
<dbReference type="SUPFAM" id="SSF56784">
    <property type="entry name" value="HAD-like"/>
    <property type="match status" value="1"/>
</dbReference>
<dbReference type="GO" id="GO:0003824">
    <property type="term" value="F:catalytic activity"/>
    <property type="evidence" value="ECO:0007669"/>
    <property type="project" value="UniProtKB-ARBA"/>
</dbReference>
<keyword evidence="3" id="KW-0479">Metal-binding</keyword>
<evidence type="ECO:0000256" key="2">
    <source>
        <dbReference type="ARBA" id="ARBA00006171"/>
    </source>
</evidence>
<keyword evidence="5" id="KW-0119">Carbohydrate metabolism</keyword>
<dbReference type="Gene3D" id="3.40.50.1000">
    <property type="entry name" value="HAD superfamily/HAD-like"/>
    <property type="match status" value="1"/>
</dbReference>
<evidence type="ECO:0000313" key="7">
    <source>
        <dbReference type="Proteomes" id="UP000251144"/>
    </source>
</evidence>
<reference evidence="6 7" key="1">
    <citation type="submission" date="2018-02" db="EMBL/GenBank/DDBJ databases">
        <title>Complete genome sequencing of Faecalibacterium prausnitzii strains isolated from the human gut.</title>
        <authorList>
            <person name="Fitzgerald B.C."/>
            <person name="Shkoporov A.N."/>
            <person name="Ross P.R."/>
            <person name="Hill C."/>
        </authorList>
    </citation>
    <scope>NUCLEOTIDE SEQUENCE [LARGE SCALE GENOMIC DNA]</scope>
    <source>
        <strain evidence="6 7">APC942/32-1</strain>
    </source>
</reference>
<dbReference type="Proteomes" id="UP000251144">
    <property type="component" value="Unassembled WGS sequence"/>
</dbReference>
<comment type="similarity">
    <text evidence="2">Belongs to the HAD-like hydrolase superfamily. CbbY/CbbZ/Gph/YieH family.</text>
</comment>